<organism evidence="9 10">
    <name type="scientific">Fraxinus pennsylvanica</name>
    <dbReference type="NCBI Taxonomy" id="56036"/>
    <lineage>
        <taxon>Eukaryota</taxon>
        <taxon>Viridiplantae</taxon>
        <taxon>Streptophyta</taxon>
        <taxon>Embryophyta</taxon>
        <taxon>Tracheophyta</taxon>
        <taxon>Spermatophyta</taxon>
        <taxon>Magnoliopsida</taxon>
        <taxon>eudicotyledons</taxon>
        <taxon>Gunneridae</taxon>
        <taxon>Pentapetalae</taxon>
        <taxon>asterids</taxon>
        <taxon>lamiids</taxon>
        <taxon>Lamiales</taxon>
        <taxon>Oleaceae</taxon>
        <taxon>Oleeae</taxon>
        <taxon>Fraxinus</taxon>
    </lineage>
</organism>
<dbReference type="SUPFAM" id="SSF56112">
    <property type="entry name" value="Protein kinase-like (PK-like)"/>
    <property type="match status" value="1"/>
</dbReference>
<protein>
    <submittedName>
        <fullName evidence="9">Uncharacterized protein</fullName>
    </submittedName>
</protein>
<dbReference type="Gene3D" id="1.10.510.10">
    <property type="entry name" value="Transferase(Phosphotransferase) domain 1"/>
    <property type="match status" value="1"/>
</dbReference>
<dbReference type="PANTHER" id="PTHR47974:SF4">
    <property type="entry name" value="RECEPTOR-LIKE SERINE_THREONINE-PROTEIN KINASE"/>
    <property type="match status" value="1"/>
</dbReference>
<dbReference type="Pfam" id="PF00954">
    <property type="entry name" value="S_locus_glycop"/>
    <property type="match status" value="1"/>
</dbReference>
<dbReference type="AlphaFoldDB" id="A0AAD2A0M8"/>
<gene>
    <name evidence="9" type="ORF">FPE_LOCUS26501</name>
</gene>
<evidence type="ECO:0000256" key="2">
    <source>
        <dbReference type="ARBA" id="ARBA00022692"/>
    </source>
</evidence>
<dbReference type="CDD" id="cd00053">
    <property type="entry name" value="EGF"/>
    <property type="match status" value="1"/>
</dbReference>
<dbReference type="InterPro" id="IPR000719">
    <property type="entry name" value="Prot_kinase_dom"/>
</dbReference>
<dbReference type="InterPro" id="IPR000858">
    <property type="entry name" value="S_locus_glycoprot_dom"/>
</dbReference>
<evidence type="ECO:0000313" key="9">
    <source>
        <dbReference type="EMBL" id="CAI9779071.1"/>
    </source>
</evidence>
<keyword evidence="6" id="KW-1015">Disulfide bond</keyword>
<comment type="subcellular location">
    <subcellularLocation>
        <location evidence="1">Membrane</location>
        <topology evidence="1">Single-pass membrane protein</topology>
    </subcellularLocation>
</comment>
<evidence type="ECO:0000256" key="6">
    <source>
        <dbReference type="ARBA" id="ARBA00023157"/>
    </source>
</evidence>
<evidence type="ECO:0000259" key="7">
    <source>
        <dbReference type="Pfam" id="PF00069"/>
    </source>
</evidence>
<keyword evidence="3" id="KW-0732">Signal</keyword>
<evidence type="ECO:0000256" key="4">
    <source>
        <dbReference type="ARBA" id="ARBA00022989"/>
    </source>
</evidence>
<dbReference type="GO" id="GO:0048544">
    <property type="term" value="P:recognition of pollen"/>
    <property type="evidence" value="ECO:0007669"/>
    <property type="project" value="InterPro"/>
</dbReference>
<dbReference type="InterPro" id="IPR011009">
    <property type="entry name" value="Kinase-like_dom_sf"/>
</dbReference>
<evidence type="ECO:0000256" key="3">
    <source>
        <dbReference type="ARBA" id="ARBA00022729"/>
    </source>
</evidence>
<dbReference type="GO" id="GO:0016020">
    <property type="term" value="C:membrane"/>
    <property type="evidence" value="ECO:0007669"/>
    <property type="project" value="UniProtKB-SubCell"/>
</dbReference>
<evidence type="ECO:0000256" key="1">
    <source>
        <dbReference type="ARBA" id="ARBA00004167"/>
    </source>
</evidence>
<feature type="domain" description="Protein kinase" evidence="7">
    <location>
        <begin position="248"/>
        <end position="364"/>
    </location>
</feature>
<keyword evidence="5" id="KW-0472">Membrane</keyword>
<evidence type="ECO:0000256" key="5">
    <source>
        <dbReference type="ARBA" id="ARBA00023136"/>
    </source>
</evidence>
<keyword evidence="10" id="KW-1185">Reference proteome</keyword>
<dbReference type="GO" id="GO:0004672">
    <property type="term" value="F:protein kinase activity"/>
    <property type="evidence" value="ECO:0007669"/>
    <property type="project" value="InterPro"/>
</dbReference>
<evidence type="ECO:0000313" key="10">
    <source>
        <dbReference type="Proteomes" id="UP000834106"/>
    </source>
</evidence>
<dbReference type="PANTHER" id="PTHR47974">
    <property type="entry name" value="OS07G0415500 PROTEIN"/>
    <property type="match status" value="1"/>
</dbReference>
<keyword evidence="4" id="KW-1133">Transmembrane helix</keyword>
<dbReference type="GO" id="GO:0005524">
    <property type="term" value="F:ATP binding"/>
    <property type="evidence" value="ECO:0007669"/>
    <property type="project" value="InterPro"/>
</dbReference>
<name>A0AAD2A0M8_9LAMI</name>
<evidence type="ECO:0000259" key="8">
    <source>
        <dbReference type="Pfam" id="PF00954"/>
    </source>
</evidence>
<dbReference type="Proteomes" id="UP000834106">
    <property type="component" value="Chromosome 16"/>
</dbReference>
<dbReference type="Pfam" id="PF00069">
    <property type="entry name" value="Pkinase"/>
    <property type="match status" value="1"/>
</dbReference>
<proteinExistence type="predicted"/>
<dbReference type="EMBL" id="OU503051">
    <property type="protein sequence ID" value="CAI9779071.1"/>
    <property type="molecule type" value="Genomic_DNA"/>
</dbReference>
<feature type="domain" description="S-locus glycoprotein" evidence="8">
    <location>
        <begin position="23"/>
        <end position="84"/>
    </location>
</feature>
<reference evidence="9" key="1">
    <citation type="submission" date="2023-05" db="EMBL/GenBank/DDBJ databases">
        <authorList>
            <person name="Huff M."/>
        </authorList>
    </citation>
    <scope>NUCLEOTIDE SEQUENCE</scope>
</reference>
<sequence>MGMFQSSDQLQANASDQGFGIKRRLTIDHDENLRIYSLINSTGLWMITRQAFSQPCQVHGVCGRNAICVYALKPKCICTPGFEVNDPSDWSDGCKPAFKENLLNSQVKFVELSQTNYIGFDLDFQPDFTLEACQKLCLGIPIARHLPTGHEEMDIAMQEVIFLMTLHLQIFLEVKQGVPALVEAGYRIISKGRHRLLANEYVDNKSLDKHLFNSNFLGWKQRYAVALGMAKDSRFWACKTVPERWPWFRGTKGYMAPEWALNHRITAKVNVYGYGVVVLEMIKGMKLSNWAVDSTDNQELPLKSLCKTVKEKVQCGNSSWVKSIVDPRLEGTFRRNQAATLILIAISCVEEYRSKRPTMASVAQTLMECEDGTEITIPVKM</sequence>
<accession>A0AAD2A0M8</accession>
<keyword evidence="2" id="KW-0812">Transmembrane</keyword>